<evidence type="ECO:0000313" key="2">
    <source>
        <dbReference type="Proteomes" id="UP000507470"/>
    </source>
</evidence>
<dbReference type="EC" id="3.6.1.13" evidence="1"/>
<dbReference type="EMBL" id="CACVKT020000542">
    <property type="protein sequence ID" value="CAC5360039.1"/>
    <property type="molecule type" value="Genomic_DNA"/>
</dbReference>
<protein>
    <submittedName>
        <fullName evidence="1">TRPM2</fullName>
        <ecNumber evidence="1">3.6.1.13</ecNumber>
    </submittedName>
</protein>
<dbReference type="Pfam" id="PF25969">
    <property type="entry name" value="NUDT9_N"/>
    <property type="match status" value="1"/>
</dbReference>
<dbReference type="GO" id="GO:0047631">
    <property type="term" value="F:ADP-ribose diphosphatase activity"/>
    <property type="evidence" value="ECO:0007669"/>
    <property type="project" value="UniProtKB-EC"/>
</dbReference>
<dbReference type="AlphaFoldDB" id="A0A6J8A112"/>
<organism evidence="1 2">
    <name type="scientific">Mytilus coruscus</name>
    <name type="common">Sea mussel</name>
    <dbReference type="NCBI Taxonomy" id="42192"/>
    <lineage>
        <taxon>Eukaryota</taxon>
        <taxon>Metazoa</taxon>
        <taxon>Spiralia</taxon>
        <taxon>Lophotrochozoa</taxon>
        <taxon>Mollusca</taxon>
        <taxon>Bivalvia</taxon>
        <taxon>Autobranchia</taxon>
        <taxon>Pteriomorphia</taxon>
        <taxon>Mytilida</taxon>
        <taxon>Mytiloidea</taxon>
        <taxon>Mytilidae</taxon>
        <taxon>Mytilinae</taxon>
        <taxon>Mytilus</taxon>
    </lineage>
</organism>
<evidence type="ECO:0000313" key="1">
    <source>
        <dbReference type="EMBL" id="CAC5360039.1"/>
    </source>
</evidence>
<dbReference type="PANTHER" id="PTHR13030">
    <property type="entry name" value="NUDIX HYDROLASE"/>
    <property type="match status" value="1"/>
</dbReference>
<name>A0A6J8A112_MYTCO</name>
<sequence>MRFQKKTMRQMTDRIMDLDRMYLESISHKIDKNDVLGVSTNKGALVHVAARHSPYPGTSLTRFQLLDKDVPVEHYFGTTRKRTFNRRRNICPIINMVWNKEVTKKVPGIKRKRMFERRSWIMLDNEICRYRINPLGLPLNPMGRTGLIGRGAEWQLGPNHQILAVCTRWRRADSADGQP</sequence>
<dbReference type="OrthoDB" id="301415at2759"/>
<gene>
    <name evidence="1" type="ORF">MCOR_2667</name>
</gene>
<dbReference type="Proteomes" id="UP000507470">
    <property type="component" value="Unassembled WGS sequence"/>
</dbReference>
<accession>A0A6J8A112</accession>
<reference evidence="1 2" key="1">
    <citation type="submission" date="2020-06" db="EMBL/GenBank/DDBJ databases">
        <authorList>
            <person name="Li R."/>
            <person name="Bekaert M."/>
        </authorList>
    </citation>
    <scope>NUCLEOTIDE SEQUENCE [LARGE SCALE GENOMIC DNA]</scope>
    <source>
        <strain evidence="2">wild</strain>
    </source>
</reference>
<proteinExistence type="predicted"/>
<dbReference type="InterPro" id="IPR039989">
    <property type="entry name" value="NUDT9"/>
</dbReference>
<dbReference type="PANTHER" id="PTHR13030:SF13">
    <property type="entry name" value="NUDIX HYDROLASE DOMAIN-CONTAINING PROTEIN"/>
    <property type="match status" value="1"/>
</dbReference>
<keyword evidence="1" id="KW-0378">Hydrolase</keyword>
<keyword evidence="2" id="KW-1185">Reference proteome</keyword>